<dbReference type="Pfam" id="PF00672">
    <property type="entry name" value="HAMP"/>
    <property type="match status" value="1"/>
</dbReference>
<evidence type="ECO:0000259" key="2">
    <source>
        <dbReference type="PROSITE" id="PS50885"/>
    </source>
</evidence>
<proteinExistence type="predicted"/>
<dbReference type="InterPro" id="IPR003018">
    <property type="entry name" value="GAF"/>
</dbReference>
<dbReference type="EMBL" id="BAAFGK010000004">
    <property type="protein sequence ID" value="GAB0057581.1"/>
    <property type="molecule type" value="Genomic_DNA"/>
</dbReference>
<dbReference type="Proteomes" id="UP001628193">
    <property type="component" value="Unassembled WGS sequence"/>
</dbReference>
<gene>
    <name evidence="3" type="ORF">SIID45300_01912</name>
</gene>
<keyword evidence="1" id="KW-1133">Transmembrane helix</keyword>
<dbReference type="PROSITE" id="PS50885">
    <property type="entry name" value="HAMP"/>
    <property type="match status" value="1"/>
</dbReference>
<dbReference type="SUPFAM" id="SSF158472">
    <property type="entry name" value="HAMP domain-like"/>
    <property type="match status" value="1"/>
</dbReference>
<dbReference type="CDD" id="cd06225">
    <property type="entry name" value="HAMP"/>
    <property type="match status" value="1"/>
</dbReference>
<dbReference type="Gene3D" id="6.10.340.10">
    <property type="match status" value="1"/>
</dbReference>
<dbReference type="InterPro" id="IPR029016">
    <property type="entry name" value="GAF-like_dom_sf"/>
</dbReference>
<accession>A0ABQ0C9M3</accession>
<feature type="transmembrane region" description="Helical" evidence="1">
    <location>
        <begin position="313"/>
        <end position="335"/>
    </location>
</feature>
<name>A0ABQ0C9M3_9PROT</name>
<dbReference type="Pfam" id="PF13185">
    <property type="entry name" value="GAF_2"/>
    <property type="match status" value="1"/>
</dbReference>
<dbReference type="SMART" id="SM00304">
    <property type="entry name" value="HAMP"/>
    <property type="match status" value="1"/>
</dbReference>
<feature type="domain" description="HAMP" evidence="2">
    <location>
        <begin position="337"/>
        <end position="389"/>
    </location>
</feature>
<sequence>MHFGLREKMMLYLVGGVILIGGVTLTMVRSMQEHIQLELTRYSVERYVMLHREKTLGGIQGDLMLALKLADSEAVRRWVRDPANGAATGPAMRELGSFLSLFTSHEMFVASKPTGQFFFVDTQAIRDSRQSPIKPTQILGADNQDDAWFFKTLEDTAPYNFNVDHNNKLNVTKLWINVVMKEGQEPVGVVGTGIDITKFIESFVKSREEGVTGMFVNEAGAIQGHADPSLIAQNAPINSEQATSTIWKLLANEQEAERLKSLMTRVKGGGQGELLQLTLSGVPRVVAVAYIPPLKWFTVAAFDRTSVVGSRDFLTVLAVMLMAMVVSSLMVYVVGNRLVVEPLRMLVDGTRRVAEGAFDLHLPEERKDEIGEVMVAFSRMARQISESRRLVQTNVATITAALQRATGYWELSRIFFTHVAPLLDVGVGGFYRVDPLRRVLVACGGHARSGSDAVPDEIPFGSGLVGQCASEQRMIRIENPPEGYLKIGSVLGASPPRVLMLVPIMHAGTLLGVIEIGSFREFRDEEITLLEGILTVVAMCMEIIERNERMGCIALEATR</sequence>
<dbReference type="InterPro" id="IPR003660">
    <property type="entry name" value="HAMP_dom"/>
</dbReference>
<evidence type="ECO:0000313" key="3">
    <source>
        <dbReference type="EMBL" id="GAB0057581.1"/>
    </source>
</evidence>
<reference evidence="3 4" key="2">
    <citation type="submission" date="2024-09" db="EMBL/GenBank/DDBJ databases">
        <title>Draft genome sequence of Candidatus Magnetaquicoccaceae bacterium FCR-1.</title>
        <authorList>
            <person name="Shimoshige H."/>
            <person name="Shimamura S."/>
            <person name="Taoka A."/>
            <person name="Kobayashi H."/>
            <person name="Maekawa T."/>
        </authorList>
    </citation>
    <scope>NUCLEOTIDE SEQUENCE [LARGE SCALE GENOMIC DNA]</scope>
    <source>
        <strain evidence="3 4">FCR-1</strain>
    </source>
</reference>
<dbReference type="SUPFAM" id="SSF55781">
    <property type="entry name" value="GAF domain-like"/>
    <property type="match status" value="1"/>
</dbReference>
<keyword evidence="4" id="KW-1185">Reference proteome</keyword>
<protein>
    <recommendedName>
        <fullName evidence="2">HAMP domain-containing protein</fullName>
    </recommendedName>
</protein>
<dbReference type="RefSeq" id="WP_420905273.1">
    <property type="nucleotide sequence ID" value="NZ_BAAFGK010000004.1"/>
</dbReference>
<organism evidence="3 4">
    <name type="scientific">Candidatus Magnetaquiglobus chichijimensis</name>
    <dbReference type="NCBI Taxonomy" id="3141448"/>
    <lineage>
        <taxon>Bacteria</taxon>
        <taxon>Pseudomonadati</taxon>
        <taxon>Pseudomonadota</taxon>
        <taxon>Magnetococcia</taxon>
        <taxon>Magnetococcales</taxon>
        <taxon>Candidatus Magnetaquicoccaceae</taxon>
        <taxon>Candidatus Magnetaquiglobus</taxon>
    </lineage>
</organism>
<feature type="transmembrane region" description="Helical" evidence="1">
    <location>
        <begin position="9"/>
        <end position="28"/>
    </location>
</feature>
<keyword evidence="1" id="KW-0472">Membrane</keyword>
<comment type="caution">
    <text evidence="3">The sequence shown here is derived from an EMBL/GenBank/DDBJ whole genome shotgun (WGS) entry which is preliminary data.</text>
</comment>
<evidence type="ECO:0000256" key="1">
    <source>
        <dbReference type="SAM" id="Phobius"/>
    </source>
</evidence>
<dbReference type="Gene3D" id="3.30.450.40">
    <property type="match status" value="1"/>
</dbReference>
<dbReference type="SMART" id="SM00065">
    <property type="entry name" value="GAF"/>
    <property type="match status" value="1"/>
</dbReference>
<keyword evidence="1" id="KW-0812">Transmembrane</keyword>
<evidence type="ECO:0000313" key="4">
    <source>
        <dbReference type="Proteomes" id="UP001628193"/>
    </source>
</evidence>
<reference evidence="3 4" key="1">
    <citation type="submission" date="2024-05" db="EMBL/GenBank/DDBJ databases">
        <authorList>
            <consortium name="Candidatus Magnetaquicoccaceae bacterium FCR-1 genome sequencing consortium"/>
            <person name="Shimoshige H."/>
            <person name="Shimamura S."/>
            <person name="Taoka A."/>
            <person name="Kobayashi H."/>
            <person name="Maekawa T."/>
        </authorList>
    </citation>
    <scope>NUCLEOTIDE SEQUENCE [LARGE SCALE GENOMIC DNA]</scope>
    <source>
        <strain evidence="3 4">FCR-1</strain>
    </source>
</reference>